<evidence type="ECO:0000256" key="1">
    <source>
        <dbReference type="ARBA" id="ARBA00004370"/>
    </source>
</evidence>
<evidence type="ECO:0000259" key="10">
    <source>
        <dbReference type="PROSITE" id="PS50262"/>
    </source>
</evidence>
<dbReference type="InterPro" id="IPR000276">
    <property type="entry name" value="GPCR_Rhodpsn"/>
</dbReference>
<dbReference type="PANTHER" id="PTHR11710">
    <property type="entry name" value="40S RIBOSOMAL PROTEIN S19"/>
    <property type="match status" value="1"/>
</dbReference>
<sequence length="755" mass="82007">MVDQTQCTGEISAASAVILGILNAVSALAAISGNLMVLAILFKNSSLRQPCYYLITSLSAIDLFVGMAVNPLYILLTNVVPWQYREKHLLQLESFLAMSSSMIIMHTLCIMSVERYIAVIFPLRYMSIVTVKRTVIAAVMTWVFGFMLNAFSFALDTQDLPKLWIICGVLTGLVPMAIILYTYGKILIAARDQSRRIAFAENSVSVISRDTEGAVDGVEITRPRIELKKAKKNAWTVGIVVLVALSLSMPVSVAPKVPNLRVIFQMSSAIPGETGGKSSAPYGTAAAPYSSSSLQAKMPGGATVKDVCPHEFIKALSAHLKNPANNVKTCARVTGARGGKLKVPEWVDLVKTAKRKELAPYDPDWYYIRAASILRHVYLRSGIGVGHLTRVYGGRKRRGVRPSHFERGSSSIARNILKGLEQLKMVEKDNTGGRAITSQGQRDLDRIACQVNVASEDMKLALLITVQNAFLLAIYGQLRITPWRNRDCTRMTQACDRITRGIQGIPGPPGINGSPGEPGQAGPAGPKGFRGPPGRSRPGPPGPAGPPTGQRPGPSGDRGESGRRGNPGDRGDNGENGQRGRKGFKGFDGDKGRIGPEGSPGEQGPPGMTGSAGTMGAWTRCSWELNRNKDNGLLKECIFSKKDPNSVLHVVYEGNLQIGLCQDCCKRWYFIFDDAECNNPGPVDAIMSGGLGRNYPFYSYGRIEGFCERRFSSGLVRIGLQMENCKTFASSTLPYNIQLYKRYGSILIREIPPAQ</sequence>
<evidence type="ECO:0000256" key="7">
    <source>
        <dbReference type="ARBA" id="ARBA00023274"/>
    </source>
</evidence>
<keyword evidence="4 11" id="KW-0689">Ribosomal protein</keyword>
<dbReference type="SUPFAM" id="SSF46785">
    <property type="entry name" value="Winged helix' DNA-binding domain"/>
    <property type="match status" value="1"/>
</dbReference>
<evidence type="ECO:0000256" key="4">
    <source>
        <dbReference type="ARBA" id="ARBA00022980"/>
    </source>
</evidence>
<feature type="transmembrane region" description="Helical" evidence="9">
    <location>
        <begin position="12"/>
        <end position="40"/>
    </location>
</feature>
<feature type="compositionally biased region" description="Low complexity" evidence="8">
    <location>
        <begin position="501"/>
        <end position="537"/>
    </location>
</feature>
<dbReference type="Gene3D" id="1.10.10.10">
    <property type="entry name" value="Winged helix-like DNA-binding domain superfamily/Winged helix DNA-binding domain"/>
    <property type="match status" value="1"/>
</dbReference>
<name>A0A2B4SBN8_STYPI</name>
<dbReference type="Pfam" id="PF00001">
    <property type="entry name" value="7tm_1"/>
    <property type="match status" value="1"/>
</dbReference>
<feature type="transmembrane region" description="Helical" evidence="9">
    <location>
        <begin position="95"/>
        <end position="113"/>
    </location>
</feature>
<comment type="subcellular location">
    <subcellularLocation>
        <location evidence="1">Membrane</location>
    </subcellularLocation>
</comment>
<dbReference type="Gene3D" id="1.20.1070.10">
    <property type="entry name" value="Rhodopsin 7-helix transmembrane proteins"/>
    <property type="match status" value="1"/>
</dbReference>
<dbReference type="InterPro" id="IPR001266">
    <property type="entry name" value="Ribosomal_eS19"/>
</dbReference>
<dbReference type="GO" id="GO:0016020">
    <property type="term" value="C:membrane"/>
    <property type="evidence" value="ECO:0007669"/>
    <property type="project" value="UniProtKB-SubCell"/>
</dbReference>
<organism evidence="11 12">
    <name type="scientific">Stylophora pistillata</name>
    <name type="common">Smooth cauliflower coral</name>
    <dbReference type="NCBI Taxonomy" id="50429"/>
    <lineage>
        <taxon>Eukaryota</taxon>
        <taxon>Metazoa</taxon>
        <taxon>Cnidaria</taxon>
        <taxon>Anthozoa</taxon>
        <taxon>Hexacorallia</taxon>
        <taxon>Scleractinia</taxon>
        <taxon>Astrocoeniina</taxon>
        <taxon>Pocilloporidae</taxon>
        <taxon>Stylophora</taxon>
    </lineage>
</organism>
<dbReference type="InterPro" id="IPR057873">
    <property type="entry name" value="CTHRC1_C"/>
</dbReference>
<feature type="transmembrane region" description="Helical" evidence="9">
    <location>
        <begin position="234"/>
        <end position="253"/>
    </location>
</feature>
<evidence type="ECO:0000256" key="8">
    <source>
        <dbReference type="SAM" id="MobiDB-lite"/>
    </source>
</evidence>
<evidence type="ECO:0000256" key="5">
    <source>
        <dbReference type="ARBA" id="ARBA00022989"/>
    </source>
</evidence>
<feature type="compositionally biased region" description="Low complexity" evidence="8">
    <location>
        <begin position="596"/>
        <end position="606"/>
    </location>
</feature>
<evidence type="ECO:0000256" key="9">
    <source>
        <dbReference type="SAM" id="Phobius"/>
    </source>
</evidence>
<dbReference type="Pfam" id="PF25815">
    <property type="entry name" value="CTHRC1_C"/>
    <property type="match status" value="1"/>
</dbReference>
<evidence type="ECO:0000313" key="12">
    <source>
        <dbReference type="Proteomes" id="UP000225706"/>
    </source>
</evidence>
<dbReference type="GO" id="GO:0004930">
    <property type="term" value="F:G protein-coupled receptor activity"/>
    <property type="evidence" value="ECO:0007669"/>
    <property type="project" value="InterPro"/>
</dbReference>
<reference evidence="12" key="1">
    <citation type="journal article" date="2017" name="bioRxiv">
        <title>Comparative analysis of the genomes of Stylophora pistillata and Acropora digitifera provides evidence for extensive differences between species of corals.</title>
        <authorList>
            <person name="Voolstra C.R."/>
            <person name="Li Y."/>
            <person name="Liew Y.J."/>
            <person name="Baumgarten S."/>
            <person name="Zoccola D."/>
            <person name="Flot J.-F."/>
            <person name="Tambutte S."/>
            <person name="Allemand D."/>
            <person name="Aranda M."/>
        </authorList>
    </citation>
    <scope>NUCLEOTIDE SEQUENCE [LARGE SCALE GENOMIC DNA]</scope>
</reference>
<dbReference type="SMART" id="SM01413">
    <property type="entry name" value="Ribosomal_S19e"/>
    <property type="match status" value="1"/>
</dbReference>
<feature type="region of interest" description="Disordered" evidence="8">
    <location>
        <begin position="500"/>
        <end position="613"/>
    </location>
</feature>
<comment type="similarity">
    <text evidence="2">Belongs to the eukaryotic ribosomal protein eS19 family.</text>
</comment>
<feature type="transmembrane region" description="Helical" evidence="9">
    <location>
        <begin position="52"/>
        <end position="75"/>
    </location>
</feature>
<feature type="transmembrane region" description="Helical" evidence="9">
    <location>
        <begin position="163"/>
        <end position="183"/>
    </location>
</feature>
<dbReference type="PANTHER" id="PTHR11710:SF0">
    <property type="entry name" value="40S RIBOSOMAL PROTEIN S19"/>
    <property type="match status" value="1"/>
</dbReference>
<protein>
    <submittedName>
        <fullName evidence="11">40S ribosomal protein S19</fullName>
    </submittedName>
</protein>
<dbReference type="InterPro" id="IPR036388">
    <property type="entry name" value="WH-like_DNA-bd_sf"/>
</dbReference>
<dbReference type="OrthoDB" id="5984606at2759"/>
<comment type="caution">
    <text evidence="11">The sequence shown here is derived from an EMBL/GenBank/DDBJ whole genome shotgun (WGS) entry which is preliminary data.</text>
</comment>
<keyword evidence="7" id="KW-0687">Ribonucleoprotein</keyword>
<dbReference type="SMART" id="SM01381">
    <property type="entry name" value="7TM_GPCR_Srsx"/>
    <property type="match status" value="1"/>
</dbReference>
<dbReference type="GO" id="GO:0022627">
    <property type="term" value="C:cytosolic small ribosomal subunit"/>
    <property type="evidence" value="ECO:0007669"/>
    <property type="project" value="TreeGrafter"/>
</dbReference>
<dbReference type="GO" id="GO:0000028">
    <property type="term" value="P:ribosomal small subunit assembly"/>
    <property type="evidence" value="ECO:0007669"/>
    <property type="project" value="TreeGrafter"/>
</dbReference>
<dbReference type="Pfam" id="PF01090">
    <property type="entry name" value="Ribosomal_S19e"/>
    <property type="match status" value="1"/>
</dbReference>
<evidence type="ECO:0000256" key="6">
    <source>
        <dbReference type="ARBA" id="ARBA00023136"/>
    </source>
</evidence>
<keyword evidence="3 9" id="KW-0812">Transmembrane</keyword>
<gene>
    <name evidence="11" type="primary">Rps19</name>
    <name evidence="11" type="ORF">AWC38_SpisGene9496</name>
</gene>
<dbReference type="STRING" id="50429.A0A2B4SBN8"/>
<dbReference type="PRINTS" id="PR00237">
    <property type="entry name" value="GPCRRHODOPSN"/>
</dbReference>
<feature type="domain" description="G-protein coupled receptors family 1 profile" evidence="10">
    <location>
        <begin position="33"/>
        <end position="253"/>
    </location>
</feature>
<keyword evidence="5 9" id="KW-1133">Transmembrane helix</keyword>
<dbReference type="GO" id="GO:0003735">
    <property type="term" value="F:structural constituent of ribosome"/>
    <property type="evidence" value="ECO:0007669"/>
    <property type="project" value="InterPro"/>
</dbReference>
<dbReference type="InterPro" id="IPR036390">
    <property type="entry name" value="WH_DNA-bd_sf"/>
</dbReference>
<dbReference type="GO" id="GO:0003723">
    <property type="term" value="F:RNA binding"/>
    <property type="evidence" value="ECO:0007669"/>
    <property type="project" value="TreeGrafter"/>
</dbReference>
<feature type="transmembrane region" description="Helical" evidence="9">
    <location>
        <begin position="134"/>
        <end position="151"/>
    </location>
</feature>
<dbReference type="PROSITE" id="PS50262">
    <property type="entry name" value="G_PROTEIN_RECEP_F1_2"/>
    <property type="match status" value="1"/>
</dbReference>
<keyword evidence="12" id="KW-1185">Reference proteome</keyword>
<proteinExistence type="inferred from homology"/>
<evidence type="ECO:0000256" key="3">
    <source>
        <dbReference type="ARBA" id="ARBA00022692"/>
    </source>
</evidence>
<feature type="compositionally biased region" description="Basic and acidic residues" evidence="8">
    <location>
        <begin position="585"/>
        <end position="594"/>
    </location>
</feature>
<dbReference type="FunFam" id="1.10.10.10:FF:000118">
    <property type="entry name" value="40S ribosomal protein S19"/>
    <property type="match status" value="1"/>
</dbReference>
<dbReference type="Proteomes" id="UP000225706">
    <property type="component" value="Unassembled WGS sequence"/>
</dbReference>
<dbReference type="AlphaFoldDB" id="A0A2B4SBN8"/>
<dbReference type="InterPro" id="IPR017452">
    <property type="entry name" value="GPCR_Rhodpsn_7TM"/>
</dbReference>
<evidence type="ECO:0000256" key="2">
    <source>
        <dbReference type="ARBA" id="ARBA00010014"/>
    </source>
</evidence>
<feature type="compositionally biased region" description="Basic and acidic residues" evidence="8">
    <location>
        <begin position="557"/>
        <end position="573"/>
    </location>
</feature>
<dbReference type="CDD" id="cd00637">
    <property type="entry name" value="7tm_classA_rhodopsin-like"/>
    <property type="match status" value="1"/>
</dbReference>
<dbReference type="EMBL" id="LSMT01000140">
    <property type="protein sequence ID" value="PFX25865.1"/>
    <property type="molecule type" value="Genomic_DNA"/>
</dbReference>
<keyword evidence="6 9" id="KW-0472">Membrane</keyword>
<dbReference type="SUPFAM" id="SSF81321">
    <property type="entry name" value="Family A G protein-coupled receptor-like"/>
    <property type="match status" value="1"/>
</dbReference>
<evidence type="ECO:0000313" key="11">
    <source>
        <dbReference type="EMBL" id="PFX25865.1"/>
    </source>
</evidence>
<dbReference type="GO" id="GO:0006412">
    <property type="term" value="P:translation"/>
    <property type="evidence" value="ECO:0007669"/>
    <property type="project" value="InterPro"/>
</dbReference>
<accession>A0A2B4SBN8</accession>